<feature type="transmembrane region" description="Helical" evidence="6">
    <location>
        <begin position="76"/>
        <end position="95"/>
    </location>
</feature>
<keyword evidence="5 6" id="KW-0472">Membrane</keyword>
<keyword evidence="9" id="KW-1185">Reference proteome</keyword>
<dbReference type="OrthoDB" id="3936150at2759"/>
<dbReference type="PROSITE" id="PS50850">
    <property type="entry name" value="MFS"/>
    <property type="match status" value="1"/>
</dbReference>
<accession>A0A1F8A9K3</accession>
<feature type="transmembrane region" description="Helical" evidence="6">
    <location>
        <begin position="308"/>
        <end position="327"/>
    </location>
</feature>
<feature type="transmembrane region" description="Helical" evidence="6">
    <location>
        <begin position="479"/>
        <end position="502"/>
    </location>
</feature>
<dbReference type="CDD" id="cd17323">
    <property type="entry name" value="MFS_Tpo1_MDR_like"/>
    <property type="match status" value="1"/>
</dbReference>
<organism evidence="8 9">
    <name type="scientific">Aspergillus bombycis</name>
    <dbReference type="NCBI Taxonomy" id="109264"/>
    <lineage>
        <taxon>Eukaryota</taxon>
        <taxon>Fungi</taxon>
        <taxon>Dikarya</taxon>
        <taxon>Ascomycota</taxon>
        <taxon>Pezizomycotina</taxon>
        <taxon>Eurotiomycetes</taxon>
        <taxon>Eurotiomycetidae</taxon>
        <taxon>Eurotiales</taxon>
        <taxon>Aspergillaceae</taxon>
        <taxon>Aspergillus</taxon>
    </lineage>
</organism>
<evidence type="ECO:0000259" key="7">
    <source>
        <dbReference type="PROSITE" id="PS50850"/>
    </source>
</evidence>
<comment type="similarity">
    <text evidence="2">Belongs to the major facilitator superfamily.</text>
</comment>
<evidence type="ECO:0000256" key="5">
    <source>
        <dbReference type="ARBA" id="ARBA00023136"/>
    </source>
</evidence>
<dbReference type="GO" id="GO:0022857">
    <property type="term" value="F:transmembrane transporter activity"/>
    <property type="evidence" value="ECO:0007669"/>
    <property type="project" value="InterPro"/>
</dbReference>
<reference evidence="8 9" key="1">
    <citation type="journal article" date="2016" name="Genome Biol. Evol.">
        <title>Draft genome sequence of an aflatoxigenic Aspergillus species, A. bombycis.</title>
        <authorList>
            <person name="Moore G.G."/>
            <person name="Mack B.M."/>
            <person name="Beltz S.B."/>
            <person name="Gilbert M.K."/>
        </authorList>
    </citation>
    <scope>NUCLEOTIDE SEQUENCE [LARGE SCALE GENOMIC DNA]</scope>
    <source>
        <strain evidence="9">NRRL 26010</strain>
    </source>
</reference>
<feature type="transmembrane region" description="Helical" evidence="6">
    <location>
        <begin position="107"/>
        <end position="131"/>
    </location>
</feature>
<evidence type="ECO:0000256" key="1">
    <source>
        <dbReference type="ARBA" id="ARBA00004651"/>
    </source>
</evidence>
<feature type="transmembrane region" description="Helical" evidence="6">
    <location>
        <begin position="387"/>
        <end position="406"/>
    </location>
</feature>
<evidence type="ECO:0000256" key="6">
    <source>
        <dbReference type="SAM" id="Phobius"/>
    </source>
</evidence>
<dbReference type="GeneID" id="34446757"/>
<feature type="transmembrane region" description="Helical" evidence="6">
    <location>
        <begin position="418"/>
        <end position="439"/>
    </location>
</feature>
<evidence type="ECO:0000256" key="3">
    <source>
        <dbReference type="ARBA" id="ARBA00022692"/>
    </source>
</evidence>
<evidence type="ECO:0000256" key="2">
    <source>
        <dbReference type="ARBA" id="ARBA00008335"/>
    </source>
</evidence>
<feature type="transmembrane region" description="Helical" evidence="6">
    <location>
        <begin position="143"/>
        <end position="163"/>
    </location>
</feature>
<dbReference type="GO" id="GO:0005886">
    <property type="term" value="C:plasma membrane"/>
    <property type="evidence" value="ECO:0007669"/>
    <property type="project" value="UniProtKB-SubCell"/>
</dbReference>
<sequence length="517" mass="57453">MEAYFQWKRIDREVARQLAQGEKQCSCNGEHGSSCQVALHPPPIAKDSSDDSIILVHWTPLDAHLNPANYSTTRKVVLTAFVSLIGVCVTAASAIDACGLPQYTAEFQVREVVGSLTTGLFMIGLSFGSLLSGPFSETFGRNIVYIMTMFLYLLFIMAAALAPNPASHLVFRFLAGVFGSTPLTCSGGTVADLWNPVEKGYSFFIYSIPSFGGPVIGQLIGSFIPPALGWRWLEWIMLIMGGVVLVVVILFQPETYGDLLLYRKAKALRKRTGDMRYRAPMEVNKLPLQKRLIIAVSRPFLWSYTEPIVLLMALYLTIVYIILFTFLEGYKFIFGETYGLSQGLTSITWAGMFVGMVLTCLIVPTVYTWTRKEYEHTNRILPETRLWYAMLGGALAVPVGLFWMGWTSYSSISVWSPLVASAFVGFGMTTIFTSAYLYVIDSYGVYSASALSFMAFIRYLVSGGVMIAGSTIYERYGVHYTLTVLGAISAAMASIPYLFYFYGARIRRFSKHAVIKE</sequence>
<dbReference type="Pfam" id="PF07690">
    <property type="entry name" value="MFS_1"/>
    <property type="match status" value="1"/>
</dbReference>
<dbReference type="PANTHER" id="PTHR23502:SF47">
    <property type="entry name" value="MAJOR FACILITATOR SUPERFAMILY (MFS) PROFILE DOMAIN-CONTAINING PROTEIN-RELATED"/>
    <property type="match status" value="1"/>
</dbReference>
<feature type="transmembrane region" description="Helical" evidence="6">
    <location>
        <begin position="451"/>
        <end position="473"/>
    </location>
</feature>
<evidence type="ECO:0000313" key="9">
    <source>
        <dbReference type="Proteomes" id="UP000179179"/>
    </source>
</evidence>
<dbReference type="EMBL" id="LYCR01000016">
    <property type="protein sequence ID" value="OGM48377.1"/>
    <property type="molecule type" value="Genomic_DNA"/>
</dbReference>
<feature type="transmembrane region" description="Helical" evidence="6">
    <location>
        <begin position="347"/>
        <end position="367"/>
    </location>
</feature>
<dbReference type="FunFam" id="1.20.1250.20:FF:000082">
    <property type="entry name" value="MFS multidrug transporter, putative"/>
    <property type="match status" value="1"/>
</dbReference>
<keyword evidence="4 6" id="KW-1133">Transmembrane helix</keyword>
<evidence type="ECO:0000313" key="8">
    <source>
        <dbReference type="EMBL" id="OGM48377.1"/>
    </source>
</evidence>
<dbReference type="Proteomes" id="UP000179179">
    <property type="component" value="Unassembled WGS sequence"/>
</dbReference>
<evidence type="ECO:0000256" key="4">
    <source>
        <dbReference type="ARBA" id="ARBA00022989"/>
    </source>
</evidence>
<comment type="caution">
    <text evidence="8">The sequence shown here is derived from an EMBL/GenBank/DDBJ whole genome shotgun (WGS) entry which is preliminary data.</text>
</comment>
<feature type="transmembrane region" description="Helical" evidence="6">
    <location>
        <begin position="230"/>
        <end position="251"/>
    </location>
</feature>
<dbReference type="SUPFAM" id="SSF103473">
    <property type="entry name" value="MFS general substrate transporter"/>
    <property type="match status" value="1"/>
</dbReference>
<comment type="subcellular location">
    <subcellularLocation>
        <location evidence="1">Cell membrane</location>
        <topology evidence="1">Multi-pass membrane protein</topology>
    </subcellularLocation>
</comment>
<protein>
    <submittedName>
        <fullName evidence="8">MFS transporter</fullName>
    </submittedName>
</protein>
<name>A0A1F8A9K3_9EURO</name>
<proteinExistence type="inferred from homology"/>
<dbReference type="RefSeq" id="XP_022392094.1">
    <property type="nucleotide sequence ID" value="XM_022530497.1"/>
</dbReference>
<dbReference type="PANTHER" id="PTHR23502">
    <property type="entry name" value="MAJOR FACILITATOR SUPERFAMILY"/>
    <property type="match status" value="1"/>
</dbReference>
<dbReference type="AlphaFoldDB" id="A0A1F8A9K3"/>
<feature type="transmembrane region" description="Helical" evidence="6">
    <location>
        <begin position="203"/>
        <end position="224"/>
    </location>
</feature>
<feature type="transmembrane region" description="Helical" evidence="6">
    <location>
        <begin position="169"/>
        <end position="191"/>
    </location>
</feature>
<dbReference type="InterPro" id="IPR011701">
    <property type="entry name" value="MFS"/>
</dbReference>
<gene>
    <name evidence="8" type="ORF">ABOM_003367</name>
</gene>
<dbReference type="Gene3D" id="1.20.1250.20">
    <property type="entry name" value="MFS general substrate transporter like domains"/>
    <property type="match status" value="1"/>
</dbReference>
<dbReference type="InterPro" id="IPR036259">
    <property type="entry name" value="MFS_trans_sf"/>
</dbReference>
<keyword evidence="3 6" id="KW-0812">Transmembrane</keyword>
<dbReference type="InterPro" id="IPR020846">
    <property type="entry name" value="MFS_dom"/>
</dbReference>
<feature type="domain" description="Major facilitator superfamily (MFS) profile" evidence="7">
    <location>
        <begin position="72"/>
        <end position="508"/>
    </location>
</feature>